<keyword evidence="7 10" id="KW-0067">ATP-binding</keyword>
<comment type="similarity">
    <text evidence="2 12 13">Belongs to the glutamine synthetase family.</text>
</comment>
<evidence type="ECO:0000256" key="8">
    <source>
        <dbReference type="ARBA" id="ARBA00030668"/>
    </source>
</evidence>
<protein>
    <recommendedName>
        <fullName evidence="3">Glutamine synthetase</fullName>
    </recommendedName>
    <alternativeName>
        <fullName evidence="8">Glutamate--ammonia ligase</fullName>
    </alternativeName>
</protein>
<feature type="binding site" evidence="10">
    <location>
        <position position="349"/>
    </location>
    <ligand>
        <name>ATP</name>
        <dbReference type="ChEBI" id="CHEBI:30616"/>
    </ligand>
</feature>
<feature type="binding site" evidence="9">
    <location>
        <position position="370"/>
    </location>
    <ligand>
        <name>L-glutamate</name>
        <dbReference type="ChEBI" id="CHEBI:29985"/>
    </ligand>
</feature>
<dbReference type="Gene3D" id="3.30.590.10">
    <property type="entry name" value="Glutamine synthetase/guanido kinase, catalytic domain"/>
    <property type="match status" value="1"/>
</dbReference>
<keyword evidence="5 16" id="KW-0436">Ligase</keyword>
<dbReference type="InterPro" id="IPR008147">
    <property type="entry name" value="Gln_synt_N"/>
</dbReference>
<evidence type="ECO:0000256" key="9">
    <source>
        <dbReference type="PIRSR" id="PIRSR604809-1"/>
    </source>
</evidence>
<dbReference type="GO" id="GO:0006542">
    <property type="term" value="P:glutamine biosynthetic process"/>
    <property type="evidence" value="ECO:0007669"/>
    <property type="project" value="InterPro"/>
</dbReference>
<feature type="binding site" evidence="10">
    <location>
        <position position="215"/>
    </location>
    <ligand>
        <name>ATP</name>
        <dbReference type="ChEBI" id="CHEBI:30616"/>
    </ligand>
</feature>
<comment type="caution">
    <text evidence="16">The sequence shown here is derived from an EMBL/GenBank/DDBJ whole genome shotgun (WGS) entry which is preliminary data.</text>
</comment>
<evidence type="ECO:0000256" key="4">
    <source>
        <dbReference type="ARBA" id="ARBA00022490"/>
    </source>
</evidence>
<evidence type="ECO:0000313" key="16">
    <source>
        <dbReference type="EMBL" id="OGK23756.1"/>
    </source>
</evidence>
<dbReference type="InterPro" id="IPR014746">
    <property type="entry name" value="Gln_synth/guanido_kin_cat_dom"/>
</dbReference>
<evidence type="ECO:0000256" key="7">
    <source>
        <dbReference type="ARBA" id="ARBA00022840"/>
    </source>
</evidence>
<evidence type="ECO:0000256" key="11">
    <source>
        <dbReference type="PIRSR" id="PIRSR604809-3"/>
    </source>
</evidence>
<feature type="binding site" evidence="9">
    <location>
        <position position="331"/>
    </location>
    <ligand>
        <name>L-glutamate</name>
        <dbReference type="ChEBI" id="CHEBI:29985"/>
    </ligand>
</feature>
<dbReference type="InterPro" id="IPR004809">
    <property type="entry name" value="Gln_synth_I"/>
</dbReference>
<evidence type="ECO:0000256" key="1">
    <source>
        <dbReference type="ARBA" id="ARBA00004496"/>
    </source>
</evidence>
<keyword evidence="6 10" id="KW-0547">Nucleotide-binding</keyword>
<feature type="binding site" evidence="10">
    <location>
        <begin position="279"/>
        <end position="281"/>
    </location>
    <ligand>
        <name>ATP</name>
        <dbReference type="ChEBI" id="CHEBI:30616"/>
    </ligand>
</feature>
<feature type="binding site" evidence="11">
    <location>
        <position position="228"/>
    </location>
    <ligand>
        <name>Mg(2+)</name>
        <dbReference type="ChEBI" id="CHEBI:18420"/>
        <label>1</label>
    </ligand>
</feature>
<dbReference type="PROSITE" id="PS51987">
    <property type="entry name" value="GS_CATALYTIC"/>
    <property type="match status" value="1"/>
</dbReference>
<feature type="binding site" evidence="9">
    <location>
        <begin position="272"/>
        <end position="273"/>
    </location>
    <ligand>
        <name>L-glutamate</name>
        <dbReference type="ChEBI" id="CHEBI:29985"/>
    </ligand>
</feature>
<dbReference type="PANTHER" id="PTHR43407:SF1">
    <property type="entry name" value="LENGSIN"/>
    <property type="match status" value="1"/>
</dbReference>
<dbReference type="PANTHER" id="PTHR43407">
    <property type="entry name" value="GLUTAMINE SYNTHETASE"/>
    <property type="match status" value="1"/>
</dbReference>
<dbReference type="Gene3D" id="3.10.20.70">
    <property type="entry name" value="Glutamine synthetase, N-terminal domain"/>
    <property type="match status" value="1"/>
</dbReference>
<keyword evidence="11" id="KW-0460">Magnesium</keyword>
<dbReference type="InterPro" id="IPR036651">
    <property type="entry name" value="Gln_synt_N_sf"/>
</dbReference>
<evidence type="ECO:0000256" key="5">
    <source>
        <dbReference type="ARBA" id="ARBA00022598"/>
    </source>
</evidence>
<sequence length="481" mass="54610">MPNNTLIRNTERLIQSKKIQYLSLRICDLPGRWLHFSVPTERFFTNGKLQKKLLTDGLAFDGSSFEGFKSIEQSDTLAIPDLASATVDPVSPVPTLSFACTLREPETMETYWRDPRAVAQRAEEHLKKTGIADAAYFGPEIEFFIFDSVAWKIREGYSLMNVVSREGGVGEYEDVGDTFKVRTQEGYFVMPPYDYYFTMREEMVRQLKSAGIEIERDTHERATAGSAEIDIRYETLLSIADKMLLFKYIVKNVAHKYGKLVTFMPKPLFGHNGSGMHTHHSLWKSNKPVFYDEKGKYHRLSKIAMYYIGGLLKHARALAAITTPTVNSYKRLVPGFEAPTTIAFGYRNRSTCVRIPAYPTTPASRRIEFRIPDPSANPYLCFSAMMMAGLDGVKNKIDPVKEGYGPLEISGYSAEGARRASFTPSSLEEALNALENDQAFLLEGNVFTKEFVRLWIDYKREEIAKVNKHPTAPELDQYFDC</sequence>
<evidence type="ECO:0000256" key="2">
    <source>
        <dbReference type="ARBA" id="ARBA00009897"/>
    </source>
</evidence>
<feature type="binding site" evidence="11">
    <location>
        <position position="140"/>
    </location>
    <ligand>
        <name>Mg(2+)</name>
        <dbReference type="ChEBI" id="CHEBI:18420"/>
        <label>1</label>
    </ligand>
</feature>
<feature type="binding site" evidence="9">
    <location>
        <position position="337"/>
    </location>
    <ligand>
        <name>L-glutamate</name>
        <dbReference type="ChEBI" id="CHEBI:29985"/>
    </ligand>
</feature>
<evidence type="ECO:0000256" key="6">
    <source>
        <dbReference type="ARBA" id="ARBA00022741"/>
    </source>
</evidence>
<feature type="binding site" evidence="11">
    <location>
        <position position="368"/>
    </location>
    <ligand>
        <name>Mg(2+)</name>
        <dbReference type="ChEBI" id="CHEBI:18420"/>
        <label>1</label>
    </ligand>
</feature>
<dbReference type="Pfam" id="PF03951">
    <property type="entry name" value="Gln-synt_N"/>
    <property type="match status" value="1"/>
</dbReference>
<dbReference type="GO" id="GO:0046872">
    <property type="term" value="F:metal ion binding"/>
    <property type="evidence" value="ECO:0007669"/>
    <property type="project" value="UniProtKB-KW"/>
</dbReference>
<dbReference type="GO" id="GO:0004356">
    <property type="term" value="F:glutamine synthetase activity"/>
    <property type="evidence" value="ECO:0007669"/>
    <property type="project" value="InterPro"/>
</dbReference>
<comment type="subcellular location">
    <subcellularLocation>
        <location evidence="1">Cytoplasm</location>
    </subcellularLocation>
</comment>
<feature type="binding site" evidence="11">
    <location>
        <position position="220"/>
    </location>
    <ligand>
        <name>Mg(2+)</name>
        <dbReference type="ChEBI" id="CHEBI:18420"/>
        <label>1</label>
    </ligand>
</feature>
<dbReference type="EMBL" id="MFZM01000017">
    <property type="protein sequence ID" value="OGK23756.1"/>
    <property type="molecule type" value="Genomic_DNA"/>
</dbReference>
<keyword evidence="4" id="KW-0963">Cytoplasm</keyword>
<evidence type="ECO:0000259" key="14">
    <source>
        <dbReference type="PROSITE" id="PS51986"/>
    </source>
</evidence>
<dbReference type="NCBIfam" id="TIGR00653">
    <property type="entry name" value="GlnA"/>
    <property type="match status" value="1"/>
</dbReference>
<evidence type="ECO:0000256" key="12">
    <source>
        <dbReference type="PROSITE-ProRule" id="PRU01330"/>
    </source>
</evidence>
<dbReference type="GO" id="GO:0005737">
    <property type="term" value="C:cytoplasm"/>
    <property type="evidence" value="ECO:0007669"/>
    <property type="project" value="UniProtKB-SubCell"/>
</dbReference>
<dbReference type="PROSITE" id="PS51986">
    <property type="entry name" value="GS_BETA_GRASP"/>
    <property type="match status" value="1"/>
</dbReference>
<reference evidence="16 17" key="1">
    <citation type="journal article" date="2016" name="Nat. Commun.">
        <title>Thousands of microbial genomes shed light on interconnected biogeochemical processes in an aquifer system.</title>
        <authorList>
            <person name="Anantharaman K."/>
            <person name="Brown C.T."/>
            <person name="Hug L.A."/>
            <person name="Sharon I."/>
            <person name="Castelle C.J."/>
            <person name="Probst A.J."/>
            <person name="Thomas B.C."/>
            <person name="Singh A."/>
            <person name="Wilkins M.J."/>
            <person name="Karaoz U."/>
            <person name="Brodie E.L."/>
            <person name="Williams K.H."/>
            <person name="Hubbard S.S."/>
            <person name="Banfield J.F."/>
        </authorList>
    </citation>
    <scope>NUCLEOTIDE SEQUENCE [LARGE SCALE GENOMIC DNA]</scope>
</reference>
<gene>
    <name evidence="16" type="ORF">A3C24_04930</name>
</gene>
<dbReference type="GO" id="GO:0005524">
    <property type="term" value="F:ATP binding"/>
    <property type="evidence" value="ECO:0007669"/>
    <property type="project" value="UniProtKB-KW"/>
</dbReference>
<keyword evidence="11" id="KW-0479">Metal-binding</keyword>
<dbReference type="InterPro" id="IPR008146">
    <property type="entry name" value="Gln_synth_cat_dom"/>
</dbReference>
<evidence type="ECO:0000256" key="13">
    <source>
        <dbReference type="RuleBase" id="RU000384"/>
    </source>
</evidence>
<dbReference type="SMART" id="SM01230">
    <property type="entry name" value="Gln-synt_C"/>
    <property type="match status" value="1"/>
</dbReference>
<dbReference type="SUPFAM" id="SSF54368">
    <property type="entry name" value="Glutamine synthetase, N-terminal domain"/>
    <property type="match status" value="1"/>
</dbReference>
<evidence type="ECO:0000256" key="3">
    <source>
        <dbReference type="ARBA" id="ARBA00021364"/>
    </source>
</evidence>
<feature type="domain" description="GS beta-grasp" evidence="14">
    <location>
        <begin position="17"/>
        <end position="107"/>
    </location>
</feature>
<feature type="binding site" evidence="11">
    <location>
        <position position="277"/>
    </location>
    <ligand>
        <name>Mg(2+)</name>
        <dbReference type="ChEBI" id="CHEBI:18420"/>
        <label>1</label>
    </ligand>
</feature>
<dbReference type="InterPro" id="IPR027303">
    <property type="entry name" value="Gln_synth_gly_rich_site"/>
</dbReference>
<dbReference type="GO" id="GO:0016020">
    <property type="term" value="C:membrane"/>
    <property type="evidence" value="ECO:0007669"/>
    <property type="project" value="TreeGrafter"/>
</dbReference>
<evidence type="ECO:0000313" key="17">
    <source>
        <dbReference type="Proteomes" id="UP000177159"/>
    </source>
</evidence>
<evidence type="ECO:0000256" key="10">
    <source>
        <dbReference type="PIRSR" id="PIRSR604809-2"/>
    </source>
</evidence>
<evidence type="ECO:0000259" key="15">
    <source>
        <dbReference type="PROSITE" id="PS51987"/>
    </source>
</evidence>
<feature type="domain" description="GS catalytic" evidence="15">
    <location>
        <begin position="115"/>
        <end position="481"/>
    </location>
</feature>
<dbReference type="AlphaFoldDB" id="A0A1F7GYY7"/>
<feature type="binding site" evidence="11">
    <location>
        <position position="142"/>
    </location>
    <ligand>
        <name>Mg(2+)</name>
        <dbReference type="ChEBI" id="CHEBI:18420"/>
        <label>1</label>
    </ligand>
</feature>
<comment type="cofactor">
    <cofactor evidence="11">
        <name>Mg(2+)</name>
        <dbReference type="ChEBI" id="CHEBI:18420"/>
    </cofactor>
    <text evidence="11">Binds 2 Mg(2+) ions per subunit.</text>
</comment>
<dbReference type="Pfam" id="PF00120">
    <property type="entry name" value="Gln-synt_C"/>
    <property type="match status" value="1"/>
</dbReference>
<name>A0A1F7GYY7_9BACT</name>
<proteinExistence type="inferred from homology"/>
<dbReference type="GO" id="GO:0019740">
    <property type="term" value="P:nitrogen utilization"/>
    <property type="evidence" value="ECO:0007669"/>
    <property type="project" value="TreeGrafter"/>
</dbReference>
<dbReference type="Proteomes" id="UP000177159">
    <property type="component" value="Unassembled WGS sequence"/>
</dbReference>
<feature type="binding site" evidence="9">
    <location>
        <position position="349"/>
    </location>
    <ligand>
        <name>L-glutamate</name>
        <dbReference type="ChEBI" id="CHEBI:29985"/>
    </ligand>
</feature>
<dbReference type="PROSITE" id="PS00181">
    <property type="entry name" value="GLNA_ATP"/>
    <property type="match status" value="1"/>
</dbReference>
<accession>A0A1F7GYY7</accession>
<dbReference type="SUPFAM" id="SSF55931">
    <property type="entry name" value="Glutamine synthetase/guanido kinase"/>
    <property type="match status" value="1"/>
</dbReference>
<organism evidence="16 17">
    <name type="scientific">Candidatus Roizmanbacteria bacterium RIFCSPHIGHO2_02_FULL_37_24</name>
    <dbReference type="NCBI Taxonomy" id="1802037"/>
    <lineage>
        <taxon>Bacteria</taxon>
        <taxon>Candidatus Roizmaniibacteriota</taxon>
    </lineage>
</organism>